<evidence type="ECO:0000313" key="2">
    <source>
        <dbReference type="Proteomes" id="UP000728032"/>
    </source>
</evidence>
<dbReference type="EMBL" id="OC950946">
    <property type="protein sequence ID" value="CAD7664080.1"/>
    <property type="molecule type" value="Genomic_DNA"/>
</dbReference>
<accession>A0A7R9MQ86</accession>
<dbReference type="Proteomes" id="UP000728032">
    <property type="component" value="Unassembled WGS sequence"/>
</dbReference>
<reference evidence="1" key="1">
    <citation type="submission" date="2020-11" db="EMBL/GenBank/DDBJ databases">
        <authorList>
            <person name="Tran Van P."/>
        </authorList>
    </citation>
    <scope>NUCLEOTIDE SEQUENCE</scope>
</reference>
<keyword evidence="2" id="KW-1185">Reference proteome</keyword>
<evidence type="ECO:0000313" key="1">
    <source>
        <dbReference type="EMBL" id="CAD7664080.1"/>
    </source>
</evidence>
<dbReference type="AlphaFoldDB" id="A0A7R9MQ86"/>
<sequence length="44" mass="4914">MRTTAEVLWITRYCLWDMAWKMVPNIGSLGIVGALSGVRMAICV</sequence>
<protein>
    <submittedName>
        <fullName evidence="1">Uncharacterized protein</fullName>
    </submittedName>
</protein>
<proteinExistence type="predicted"/>
<organism evidence="1">
    <name type="scientific">Oppiella nova</name>
    <dbReference type="NCBI Taxonomy" id="334625"/>
    <lineage>
        <taxon>Eukaryota</taxon>
        <taxon>Metazoa</taxon>
        <taxon>Ecdysozoa</taxon>
        <taxon>Arthropoda</taxon>
        <taxon>Chelicerata</taxon>
        <taxon>Arachnida</taxon>
        <taxon>Acari</taxon>
        <taxon>Acariformes</taxon>
        <taxon>Sarcoptiformes</taxon>
        <taxon>Oribatida</taxon>
        <taxon>Brachypylina</taxon>
        <taxon>Oppioidea</taxon>
        <taxon>Oppiidae</taxon>
        <taxon>Oppiella</taxon>
    </lineage>
</organism>
<dbReference type="EMBL" id="CAJPVJ010036121">
    <property type="protein sequence ID" value="CAG2181217.1"/>
    <property type="molecule type" value="Genomic_DNA"/>
</dbReference>
<name>A0A7R9MQ86_9ACAR</name>
<gene>
    <name evidence="1" type="ORF">ONB1V03_LOCUS20638</name>
</gene>